<sequence length="416" mass="46096">MPIFHLSYHIFAPVSPALQENEPASEKTYRRDITKGAWTMREVVRIMQAGDLHLGTPFSGSGFPVEKARKRRRELLGTFRKLVEAVVEQKAEILLLTGDLFEAEWVSEAEVVEVRQLLAGLNRPVLITPGNHDCLQAGGPYSYGEWSDNVHIFGPEVGAVTFETYNLTVHGYGYGARWLRENPFQNYQVPQDGGLHIVMIHGSFEAPEGTPYLPITAVDVRNIGADYAAFGHYHQANVLLDEAGLMQAAYSGSLEPLGYDEPGEHGAFLLEVTRGGARVEWLPLAQRAYRLLDVDISGAQSLFDIVEKVNGAVPAESKGRDLLEITLSGALDPSLILDRDDLLERLQGTAYHLRLTDATHPDIDGDAFAAHSAQGRYVARLRERLDNETDEAKRRTLERALQLGLLAYERGKVVNA</sequence>
<dbReference type="InterPro" id="IPR050535">
    <property type="entry name" value="DNA_Repair-Maintenance_Comp"/>
</dbReference>
<dbReference type="SUPFAM" id="SSF56300">
    <property type="entry name" value="Metallo-dependent phosphatases"/>
    <property type="match status" value="1"/>
</dbReference>
<dbReference type="InterPro" id="IPR029052">
    <property type="entry name" value="Metallo-depent_PP-like"/>
</dbReference>
<dbReference type="Gene3D" id="3.60.21.10">
    <property type="match status" value="1"/>
</dbReference>
<dbReference type="KEGG" id="tum:CBW65_04505"/>
<name>A0A1Y0IK00_9BACL</name>
<feature type="domain" description="Calcineurin-like phosphoesterase" evidence="1">
    <location>
        <begin position="45"/>
        <end position="235"/>
    </location>
</feature>
<proteinExistence type="predicted"/>
<keyword evidence="3" id="KW-1185">Reference proteome</keyword>
<dbReference type="Pfam" id="PF00149">
    <property type="entry name" value="Metallophos"/>
    <property type="match status" value="1"/>
</dbReference>
<evidence type="ECO:0000259" key="1">
    <source>
        <dbReference type="Pfam" id="PF00149"/>
    </source>
</evidence>
<dbReference type="EMBL" id="CP021434">
    <property type="protein sequence ID" value="ARU60409.1"/>
    <property type="molecule type" value="Genomic_DNA"/>
</dbReference>
<dbReference type="GO" id="GO:0016787">
    <property type="term" value="F:hydrolase activity"/>
    <property type="evidence" value="ECO:0007669"/>
    <property type="project" value="InterPro"/>
</dbReference>
<dbReference type="AlphaFoldDB" id="A0A1Y0IK00"/>
<protein>
    <recommendedName>
        <fullName evidence="1">Calcineurin-like phosphoesterase domain-containing protein</fullName>
    </recommendedName>
</protein>
<gene>
    <name evidence="2" type="ORF">CBW65_04505</name>
</gene>
<organism evidence="2 3">
    <name type="scientific">Tumebacillus avium</name>
    <dbReference type="NCBI Taxonomy" id="1903704"/>
    <lineage>
        <taxon>Bacteria</taxon>
        <taxon>Bacillati</taxon>
        <taxon>Bacillota</taxon>
        <taxon>Bacilli</taxon>
        <taxon>Bacillales</taxon>
        <taxon>Alicyclobacillaceae</taxon>
        <taxon>Tumebacillus</taxon>
    </lineage>
</organism>
<dbReference type="Proteomes" id="UP000195437">
    <property type="component" value="Chromosome"/>
</dbReference>
<dbReference type="InterPro" id="IPR004843">
    <property type="entry name" value="Calcineurin-like_PHP"/>
</dbReference>
<dbReference type="PANTHER" id="PTHR30337">
    <property type="entry name" value="COMPONENT OF ATP-DEPENDENT DSDNA EXONUCLEASE"/>
    <property type="match status" value="1"/>
</dbReference>
<evidence type="ECO:0000313" key="3">
    <source>
        <dbReference type="Proteomes" id="UP000195437"/>
    </source>
</evidence>
<accession>A0A1Y0IK00</accession>
<reference evidence="3" key="1">
    <citation type="submission" date="2017-05" db="EMBL/GenBank/DDBJ databases">
        <authorList>
            <person name="Sung H."/>
        </authorList>
    </citation>
    <scope>NUCLEOTIDE SEQUENCE [LARGE SCALE GENOMIC DNA]</scope>
    <source>
        <strain evidence="3">AR23208</strain>
    </source>
</reference>
<evidence type="ECO:0000313" key="2">
    <source>
        <dbReference type="EMBL" id="ARU60409.1"/>
    </source>
</evidence>
<dbReference type="PANTHER" id="PTHR30337:SF7">
    <property type="entry name" value="PHOSPHOESTERASE"/>
    <property type="match status" value="1"/>
</dbReference>